<dbReference type="HAMAP" id="MF_00074">
    <property type="entry name" value="16SrRNA_methyltr_G"/>
    <property type="match status" value="1"/>
</dbReference>
<dbReference type="Proteomes" id="UP000030121">
    <property type="component" value="Unassembled WGS sequence"/>
</dbReference>
<dbReference type="OrthoDB" id="9808773at2"/>
<evidence type="ECO:0000256" key="1">
    <source>
        <dbReference type="ARBA" id="ARBA00022490"/>
    </source>
</evidence>
<evidence type="ECO:0000256" key="3">
    <source>
        <dbReference type="ARBA" id="ARBA00022603"/>
    </source>
</evidence>
<feature type="binding site" evidence="6">
    <location>
        <position position="71"/>
    </location>
    <ligand>
        <name>S-adenosyl-L-methionine</name>
        <dbReference type="ChEBI" id="CHEBI:59789"/>
    </ligand>
</feature>
<keyword evidence="4 6" id="KW-0808">Transferase</keyword>
<evidence type="ECO:0000256" key="2">
    <source>
        <dbReference type="ARBA" id="ARBA00022552"/>
    </source>
</evidence>
<feature type="binding site" evidence="6">
    <location>
        <begin position="122"/>
        <end position="123"/>
    </location>
    <ligand>
        <name>S-adenosyl-L-methionine</name>
        <dbReference type="ChEBI" id="CHEBI:59789"/>
    </ligand>
</feature>
<dbReference type="Gene3D" id="3.40.50.150">
    <property type="entry name" value="Vaccinia Virus protein VP39"/>
    <property type="match status" value="1"/>
</dbReference>
<gene>
    <name evidence="6" type="primary">rsmG</name>
    <name evidence="7" type="ORF">Q764_11270</name>
</gene>
<evidence type="ECO:0000313" key="8">
    <source>
        <dbReference type="Proteomes" id="UP000030121"/>
    </source>
</evidence>
<dbReference type="STRING" id="1121899.GCA_000430025_00828"/>
<organism evidence="7 8">
    <name type="scientific">Flavobacterium suncheonense GH29-5 = DSM 17707</name>
    <dbReference type="NCBI Taxonomy" id="1121899"/>
    <lineage>
        <taxon>Bacteria</taxon>
        <taxon>Pseudomonadati</taxon>
        <taxon>Bacteroidota</taxon>
        <taxon>Flavobacteriia</taxon>
        <taxon>Flavobacteriales</taxon>
        <taxon>Flavobacteriaceae</taxon>
        <taxon>Flavobacterium</taxon>
    </lineage>
</organism>
<comment type="subcellular location">
    <subcellularLocation>
        <location evidence="6">Cytoplasm</location>
    </subcellularLocation>
</comment>
<dbReference type="GO" id="GO:0070043">
    <property type="term" value="F:rRNA (guanine-N7-)-methyltransferase activity"/>
    <property type="evidence" value="ECO:0007669"/>
    <property type="project" value="UniProtKB-UniRule"/>
</dbReference>
<comment type="caution">
    <text evidence="7">The sequence shown here is derived from an EMBL/GenBank/DDBJ whole genome shotgun (WGS) entry which is preliminary data.</text>
</comment>
<dbReference type="EC" id="2.1.1.-" evidence="6"/>
<proteinExistence type="inferred from homology"/>
<keyword evidence="2 6" id="KW-0698">rRNA processing</keyword>
<keyword evidence="3 6" id="KW-0489">Methyltransferase</keyword>
<dbReference type="NCBIfam" id="TIGR00138">
    <property type="entry name" value="rsmG_gidB"/>
    <property type="match status" value="1"/>
</dbReference>
<accession>A0A0A2MAZ1</accession>
<dbReference type="CDD" id="cd02440">
    <property type="entry name" value="AdoMet_MTases"/>
    <property type="match status" value="1"/>
</dbReference>
<sequence length="209" mass="24121">MQDIVKYFPNLTDTQREQFRKLEELYHDWNAKINVISRKDIDELYTKHVLHSLGIAKVMDFQPGAKVMDVGTGGGFPGIPLAILYPETDFYLIDVIAKKIRVVNEVAKGLGLQNVKAEQMRAENVKAEFDFIVSRAVTNMPDFYKWVKDKIKKQSNHALKNGILYLKGGDLTEELKDFPKATLYNLSDFFEDEFFETKKVVHLPLKYKV</sequence>
<keyword evidence="8" id="KW-1185">Reference proteome</keyword>
<dbReference type="Pfam" id="PF02527">
    <property type="entry name" value="GidB"/>
    <property type="match status" value="1"/>
</dbReference>
<keyword evidence="1 6" id="KW-0963">Cytoplasm</keyword>
<comment type="similarity">
    <text evidence="6">Belongs to the methyltransferase superfamily. RNA methyltransferase RsmG family.</text>
</comment>
<evidence type="ECO:0000256" key="4">
    <source>
        <dbReference type="ARBA" id="ARBA00022679"/>
    </source>
</evidence>
<evidence type="ECO:0000313" key="7">
    <source>
        <dbReference type="EMBL" id="KGO88806.1"/>
    </source>
</evidence>
<comment type="caution">
    <text evidence="6">Lacks conserved residue(s) required for the propagation of feature annotation.</text>
</comment>
<keyword evidence="5 6" id="KW-0949">S-adenosyl-L-methionine</keyword>
<feature type="binding site" evidence="6">
    <location>
        <position position="135"/>
    </location>
    <ligand>
        <name>S-adenosyl-L-methionine</name>
        <dbReference type="ChEBI" id="CHEBI:59789"/>
    </ligand>
</feature>
<dbReference type="InterPro" id="IPR003682">
    <property type="entry name" value="rRNA_ssu_MeTfrase_G"/>
</dbReference>
<dbReference type="PANTHER" id="PTHR31760">
    <property type="entry name" value="S-ADENOSYL-L-METHIONINE-DEPENDENT METHYLTRANSFERASES SUPERFAMILY PROTEIN"/>
    <property type="match status" value="1"/>
</dbReference>
<feature type="binding site" evidence="6">
    <location>
        <position position="76"/>
    </location>
    <ligand>
        <name>S-adenosyl-L-methionine</name>
        <dbReference type="ChEBI" id="CHEBI:59789"/>
    </ligand>
</feature>
<dbReference type="RefSeq" id="WP_026979596.1">
    <property type="nucleotide sequence ID" value="NZ_AUCZ01000003.1"/>
</dbReference>
<name>A0A0A2MAZ1_9FLAO</name>
<dbReference type="EMBL" id="JRLW01000015">
    <property type="protein sequence ID" value="KGO88806.1"/>
    <property type="molecule type" value="Genomic_DNA"/>
</dbReference>
<dbReference type="SUPFAM" id="SSF53335">
    <property type="entry name" value="S-adenosyl-L-methionine-dependent methyltransferases"/>
    <property type="match status" value="1"/>
</dbReference>
<dbReference type="GO" id="GO:0005829">
    <property type="term" value="C:cytosol"/>
    <property type="evidence" value="ECO:0007669"/>
    <property type="project" value="TreeGrafter"/>
</dbReference>
<dbReference type="PIRSF" id="PIRSF003078">
    <property type="entry name" value="GidB"/>
    <property type="match status" value="1"/>
</dbReference>
<evidence type="ECO:0000256" key="6">
    <source>
        <dbReference type="HAMAP-Rule" id="MF_00074"/>
    </source>
</evidence>
<dbReference type="InterPro" id="IPR029063">
    <property type="entry name" value="SAM-dependent_MTases_sf"/>
</dbReference>
<protein>
    <recommendedName>
        <fullName evidence="6">Ribosomal RNA small subunit methyltransferase G</fullName>
        <ecNumber evidence="6">2.1.1.-</ecNumber>
    </recommendedName>
    <alternativeName>
        <fullName evidence="6">16S rRNA 7-methylguanosine methyltransferase</fullName>
        <shortName evidence="6">16S rRNA m7G methyltransferase</shortName>
    </alternativeName>
</protein>
<reference evidence="7 8" key="1">
    <citation type="submission" date="2013-09" db="EMBL/GenBank/DDBJ databases">
        <authorList>
            <person name="Zeng Z."/>
            <person name="Chen C."/>
        </authorList>
    </citation>
    <scope>NUCLEOTIDE SEQUENCE [LARGE SCALE GENOMIC DNA]</scope>
    <source>
        <strain evidence="7 8">GH29-5</strain>
    </source>
</reference>
<dbReference type="AlphaFoldDB" id="A0A0A2MAZ1"/>
<dbReference type="PANTHER" id="PTHR31760:SF0">
    <property type="entry name" value="S-ADENOSYL-L-METHIONINE-DEPENDENT METHYLTRANSFERASES SUPERFAMILY PROTEIN"/>
    <property type="match status" value="1"/>
</dbReference>
<comment type="function">
    <text evidence="6">Specifically methylates the N7 position of a guanine in 16S rRNA.</text>
</comment>
<evidence type="ECO:0000256" key="5">
    <source>
        <dbReference type="ARBA" id="ARBA00022691"/>
    </source>
</evidence>
<dbReference type="eggNOG" id="COG0357">
    <property type="taxonomic scope" value="Bacteria"/>
</dbReference>